<organism evidence="8 9">
    <name type="scientific">Candidatus Coatesbacteria bacterium RBG_13_66_14</name>
    <dbReference type="NCBI Taxonomy" id="1817816"/>
    <lineage>
        <taxon>Bacteria</taxon>
        <taxon>Candidatus Coatesiibacteriota</taxon>
    </lineage>
</organism>
<comment type="subunit">
    <text evidence="5">Binds ribosomal protein uS19.</text>
</comment>
<protein>
    <recommendedName>
        <fullName evidence="5">Ribosome maturation factor RimM</fullName>
    </recommendedName>
</protein>
<feature type="domain" description="Ribosome maturation factor RimM PRC barrel" evidence="7">
    <location>
        <begin position="107"/>
        <end position="169"/>
    </location>
</feature>
<evidence type="ECO:0000259" key="6">
    <source>
        <dbReference type="Pfam" id="PF01782"/>
    </source>
</evidence>
<dbReference type="EMBL" id="MFAF01000005">
    <property type="protein sequence ID" value="OGD79641.1"/>
    <property type="molecule type" value="Genomic_DNA"/>
</dbReference>
<name>A0A1F5FJ74_9BACT</name>
<dbReference type="HAMAP" id="MF_00014">
    <property type="entry name" value="Ribosome_mat_RimM"/>
    <property type="match status" value="1"/>
</dbReference>
<dbReference type="InterPro" id="IPR009000">
    <property type="entry name" value="Transl_B-barrel_sf"/>
</dbReference>
<dbReference type="GO" id="GO:0006364">
    <property type="term" value="P:rRNA processing"/>
    <property type="evidence" value="ECO:0007669"/>
    <property type="project" value="UniProtKB-UniRule"/>
</dbReference>
<dbReference type="GO" id="GO:0043022">
    <property type="term" value="F:ribosome binding"/>
    <property type="evidence" value="ECO:0007669"/>
    <property type="project" value="InterPro"/>
</dbReference>
<dbReference type="NCBIfam" id="TIGR02273">
    <property type="entry name" value="16S_RimM"/>
    <property type="match status" value="1"/>
</dbReference>
<dbReference type="PANTHER" id="PTHR33692:SF1">
    <property type="entry name" value="RIBOSOME MATURATION FACTOR RIMM"/>
    <property type="match status" value="1"/>
</dbReference>
<comment type="caution">
    <text evidence="8">The sequence shown here is derived from an EMBL/GenBank/DDBJ whole genome shotgun (WGS) entry which is preliminary data.</text>
</comment>
<dbReference type="STRING" id="1817816.A2Y64_01085"/>
<evidence type="ECO:0000256" key="2">
    <source>
        <dbReference type="ARBA" id="ARBA00022517"/>
    </source>
</evidence>
<dbReference type="InterPro" id="IPR056792">
    <property type="entry name" value="PRC_RimM"/>
</dbReference>
<dbReference type="PANTHER" id="PTHR33692">
    <property type="entry name" value="RIBOSOME MATURATION FACTOR RIMM"/>
    <property type="match status" value="1"/>
</dbReference>
<dbReference type="InterPro" id="IPR002676">
    <property type="entry name" value="RimM_N"/>
</dbReference>
<gene>
    <name evidence="5" type="primary">rimM</name>
    <name evidence="8" type="ORF">A2Y64_01085</name>
</gene>
<dbReference type="AlphaFoldDB" id="A0A1F5FJ74"/>
<dbReference type="Pfam" id="PF24986">
    <property type="entry name" value="PRC_RimM"/>
    <property type="match status" value="1"/>
</dbReference>
<sequence>MPEDELILLGRLGRPRGLRGELAFRPENSGGLPFHRRITRVLMGGEPFTVESWRADGSGRLFLRLAGVETPEGAGVFAGRSVYVPPDELPVLGSPGENGAGVWYVYQLVGQAARYADGGEAGRIVGVEPGAGGAADVLVIETPEGGELLVPFVRAIVLAVEPDAGRVVLRRMEEEEVP</sequence>
<evidence type="ECO:0000259" key="7">
    <source>
        <dbReference type="Pfam" id="PF24986"/>
    </source>
</evidence>
<dbReference type="GO" id="GO:0005840">
    <property type="term" value="C:ribosome"/>
    <property type="evidence" value="ECO:0007669"/>
    <property type="project" value="InterPro"/>
</dbReference>
<keyword evidence="1 5" id="KW-0963">Cytoplasm</keyword>
<dbReference type="InterPro" id="IPR011033">
    <property type="entry name" value="PRC_barrel-like_sf"/>
</dbReference>
<comment type="domain">
    <text evidence="5">The PRC barrel domain binds ribosomal protein uS19.</text>
</comment>
<dbReference type="Gene3D" id="2.40.30.60">
    <property type="entry name" value="RimM"/>
    <property type="match status" value="1"/>
</dbReference>
<comment type="subcellular location">
    <subcellularLocation>
        <location evidence="5">Cytoplasm</location>
    </subcellularLocation>
</comment>
<dbReference type="Pfam" id="PF01782">
    <property type="entry name" value="RimM"/>
    <property type="match status" value="1"/>
</dbReference>
<proteinExistence type="inferred from homology"/>
<evidence type="ECO:0000256" key="3">
    <source>
        <dbReference type="ARBA" id="ARBA00022552"/>
    </source>
</evidence>
<reference evidence="8 9" key="1">
    <citation type="journal article" date="2016" name="Nat. Commun.">
        <title>Thousands of microbial genomes shed light on interconnected biogeochemical processes in an aquifer system.</title>
        <authorList>
            <person name="Anantharaman K."/>
            <person name="Brown C.T."/>
            <person name="Hug L.A."/>
            <person name="Sharon I."/>
            <person name="Castelle C.J."/>
            <person name="Probst A.J."/>
            <person name="Thomas B.C."/>
            <person name="Singh A."/>
            <person name="Wilkins M.J."/>
            <person name="Karaoz U."/>
            <person name="Brodie E.L."/>
            <person name="Williams K.H."/>
            <person name="Hubbard S.S."/>
            <person name="Banfield J.F."/>
        </authorList>
    </citation>
    <scope>NUCLEOTIDE SEQUENCE [LARGE SCALE GENOMIC DNA]</scope>
</reference>
<evidence type="ECO:0000256" key="4">
    <source>
        <dbReference type="ARBA" id="ARBA00023186"/>
    </source>
</evidence>
<dbReference type="GO" id="GO:0005737">
    <property type="term" value="C:cytoplasm"/>
    <property type="evidence" value="ECO:0007669"/>
    <property type="project" value="UniProtKB-SubCell"/>
</dbReference>
<dbReference type="GO" id="GO:0042274">
    <property type="term" value="P:ribosomal small subunit biogenesis"/>
    <property type="evidence" value="ECO:0007669"/>
    <property type="project" value="UniProtKB-UniRule"/>
</dbReference>
<dbReference type="SUPFAM" id="SSF50447">
    <property type="entry name" value="Translation proteins"/>
    <property type="match status" value="1"/>
</dbReference>
<keyword evidence="3 5" id="KW-0698">rRNA processing</keyword>
<dbReference type="InterPro" id="IPR011961">
    <property type="entry name" value="RimM"/>
</dbReference>
<accession>A0A1F5FJ74</accession>
<feature type="domain" description="RimM N-terminal" evidence="6">
    <location>
        <begin position="9"/>
        <end position="87"/>
    </location>
</feature>
<dbReference type="Proteomes" id="UP000177187">
    <property type="component" value="Unassembled WGS sequence"/>
</dbReference>
<dbReference type="Gene3D" id="2.30.30.240">
    <property type="entry name" value="PRC-barrel domain"/>
    <property type="match status" value="1"/>
</dbReference>
<evidence type="ECO:0000256" key="5">
    <source>
        <dbReference type="HAMAP-Rule" id="MF_00014"/>
    </source>
</evidence>
<evidence type="ECO:0000313" key="8">
    <source>
        <dbReference type="EMBL" id="OGD79641.1"/>
    </source>
</evidence>
<dbReference type="SUPFAM" id="SSF50346">
    <property type="entry name" value="PRC-barrel domain"/>
    <property type="match status" value="1"/>
</dbReference>
<keyword evidence="2 5" id="KW-0690">Ribosome biogenesis</keyword>
<dbReference type="InterPro" id="IPR036976">
    <property type="entry name" value="RimM_N_sf"/>
</dbReference>
<evidence type="ECO:0000313" key="9">
    <source>
        <dbReference type="Proteomes" id="UP000177187"/>
    </source>
</evidence>
<evidence type="ECO:0000256" key="1">
    <source>
        <dbReference type="ARBA" id="ARBA00022490"/>
    </source>
</evidence>
<comment type="function">
    <text evidence="5">An accessory protein needed during the final step in the assembly of 30S ribosomal subunit, possibly for assembly of the head region. Essential for efficient processing of 16S rRNA. May be needed both before and after RbfA during the maturation of 16S rRNA. It has affinity for free ribosomal 30S subunits but not for 70S ribosomes.</text>
</comment>
<comment type="similarity">
    <text evidence="5">Belongs to the RimM family.</text>
</comment>
<keyword evidence="4 5" id="KW-0143">Chaperone</keyword>